<dbReference type="HOGENOM" id="CLU_285573_0_0_9"/>
<evidence type="ECO:0000313" key="5">
    <source>
        <dbReference type="Proteomes" id="UP000014360"/>
    </source>
</evidence>
<dbReference type="EMBL" id="CP006011">
    <property type="protein sequence ID" value="AGN99646.1"/>
    <property type="molecule type" value="Genomic_DNA"/>
</dbReference>
<dbReference type="PATRIC" id="fig|1340495.3.peg.1439"/>
<dbReference type="InterPro" id="IPR042229">
    <property type="entry name" value="Listeria/Bacterioides_rpt_sf"/>
</dbReference>
<reference evidence="4 5" key="1">
    <citation type="submission" date="2013-06" db="EMBL/GenBank/DDBJ databases">
        <title>The Complete Genome Sequence of Lactobacillus reuteri I5007, a Probiotic Strain Isolated from Healthy Pig.</title>
        <authorList>
            <person name="Hou C."/>
            <person name="Qiao S."/>
            <person name="Zeng X."/>
            <person name="Ma X."/>
            <person name="Yang F."/>
        </authorList>
    </citation>
    <scope>NUCLEOTIDE SEQUENCE [LARGE SCALE GENOMIC DNA]</scope>
    <source>
        <strain evidence="4 5">I5007</strain>
    </source>
</reference>
<dbReference type="Gene3D" id="2.60.40.4270">
    <property type="entry name" value="Listeria-Bacteroides repeat domain"/>
    <property type="match status" value="4"/>
</dbReference>
<proteinExistence type="predicted"/>
<dbReference type="NCBIfam" id="TIGR02543">
    <property type="entry name" value="List_Bact_rpt"/>
    <property type="match status" value="1"/>
</dbReference>
<dbReference type="Pfam" id="PF09479">
    <property type="entry name" value="Flg_new"/>
    <property type="match status" value="5"/>
</dbReference>
<feature type="region of interest" description="Disordered" evidence="2">
    <location>
        <begin position="1019"/>
        <end position="1044"/>
    </location>
</feature>
<evidence type="ECO:0000256" key="3">
    <source>
        <dbReference type="SAM" id="Phobius"/>
    </source>
</evidence>
<dbReference type="KEGG" id="lrt:LRI_1437"/>
<dbReference type="AlphaFoldDB" id="R9WIB5"/>
<keyword evidence="3" id="KW-0472">Membrane</keyword>
<keyword evidence="3" id="KW-1133">Transmembrane helix</keyword>
<dbReference type="GO" id="GO:0030313">
    <property type="term" value="C:cell envelope"/>
    <property type="evidence" value="ECO:0007669"/>
    <property type="project" value="UniProtKB-SubCell"/>
</dbReference>
<accession>R9WIB5</accession>
<keyword evidence="3" id="KW-0812">Transmembrane</keyword>
<comment type="subcellular location">
    <subcellularLocation>
        <location evidence="1">Cell envelope</location>
    </subcellularLocation>
</comment>
<feature type="compositionally biased region" description="Polar residues" evidence="2">
    <location>
        <begin position="1022"/>
        <end position="1044"/>
    </location>
</feature>
<organism evidence="4 5">
    <name type="scientific">Limosilactobacillus reuteri I5007</name>
    <dbReference type="NCBI Taxonomy" id="1340495"/>
    <lineage>
        <taxon>Bacteria</taxon>
        <taxon>Bacillati</taxon>
        <taxon>Bacillota</taxon>
        <taxon>Bacilli</taxon>
        <taxon>Lactobacillales</taxon>
        <taxon>Lactobacillaceae</taxon>
        <taxon>Limosilactobacillus</taxon>
    </lineage>
</organism>
<evidence type="ECO:0000256" key="1">
    <source>
        <dbReference type="ARBA" id="ARBA00004196"/>
    </source>
</evidence>
<dbReference type="InterPro" id="IPR013378">
    <property type="entry name" value="InlB-like_B-rpt"/>
</dbReference>
<feature type="transmembrane region" description="Helical" evidence="3">
    <location>
        <begin position="1052"/>
        <end position="1072"/>
    </location>
</feature>
<protein>
    <submittedName>
        <fullName evidence="4">Repeat-containing protein</fullName>
    </submittedName>
</protein>
<dbReference type="Proteomes" id="UP000014360">
    <property type="component" value="Chromosome"/>
</dbReference>
<gene>
    <name evidence="4" type="ORF">LRI_1437</name>
</gene>
<name>R9WIB5_LIMRT</name>
<evidence type="ECO:0000256" key="2">
    <source>
        <dbReference type="SAM" id="MobiDB-lite"/>
    </source>
</evidence>
<sequence>MFKGWYNGSTKYTFTEPVTKSITLTAKWINTNVSTETDVKQVIDAGVTSIKLADDITLSSILDLSDKDFTLDLNGHVLKGNIKLSDTIKPTNPSKLTLIDSNPTATHTDSNLPLGGVLDGEIKLDKTTFGSASLLCANGGTVMGQVTLNDSYTQIVCTSTTPTAFMDIVGGSGEIHGGMFYGGVKESCIEEKTVTFLSDGKRYAVGVVVSGKNAVAPIEPVKDGYVFAGWYIGNTKYNFIQPVMLDVVLNAKWVIENVSSEDKLKEAVDLGSTFIKLQNDIKLSSALDLSQKNITIDLNGYVISGADISINTGNGKASLTLKDSRPTATHTDSTLPSGGVVTSKISMKQDGGGYNDCVLYANGGTVTSEFNTNTNAVAIKCTSDTPTAFTGKISGYIHLYGGIYYGTIGSTVTIEGKKITFQNGNNTYAYEIVDGNKTVSPISPPIKAGYQTFDGWYNGNTKYTFGSSVSQDITLTAKYGNPITYNITYDLNSGEATNPESYTVESDTVTLNNPTKTGYTFTGWSGTDLTGNNNKNVTIPKGSTGNRTYTAHFSQTGYTVSFDTVGGSSISDKTGVKWTDKVLDSITNPTKNGWEFTGWKCGDLTVTAGATYSNLAVNDTVTSVTLVAQWKDIKNPVITGLENGKTYCTAVEFEASDNDGIASVKAGNDVLSADTNGKYTLAAGVGTVTVVATDHTGNTANVTVTVNNGHTYEWQSENGQYWQKCKFCGDETAKKDIPTITINGADSVCVTQDYKFSFTLPEGATDASYGYEFENKGDDGLPAIIENNELFGIVPVTEYEPSENSFKVYAGAKTADGFEFIVSKTVALKSEHTDAAPKDHICDICGATLSEHTGGEATCTSKAICEYCGEEYGEVDSSNHNLENIPAKAATVTETGNKKYWHCLDCGKYFADENGTNEIKLDDTVTQKLPPEIIEGKGQSITAGEKKELTFRSNAAFGDFIRAQLDGKTLDETNYTVREGSTVVTLKADYVATFSVGEHTIGIVSQSGTATTTFTVAKAQEPTGSNSNNPTKSDSNTGSVNSVSQTGDNSNMALWVALLLISGGLMNVMCIYGRKKKHSTKKHN</sequence>
<evidence type="ECO:0000313" key="4">
    <source>
        <dbReference type="EMBL" id="AGN99646.1"/>
    </source>
</evidence>